<feature type="transmembrane region" description="Helical" evidence="7">
    <location>
        <begin position="1091"/>
        <end position="1117"/>
    </location>
</feature>
<organism evidence="10 11">
    <name type="scientific">Toxocara canis</name>
    <name type="common">Canine roundworm</name>
    <dbReference type="NCBI Taxonomy" id="6265"/>
    <lineage>
        <taxon>Eukaryota</taxon>
        <taxon>Metazoa</taxon>
        <taxon>Ecdysozoa</taxon>
        <taxon>Nematoda</taxon>
        <taxon>Chromadorea</taxon>
        <taxon>Rhabditida</taxon>
        <taxon>Spirurina</taxon>
        <taxon>Ascaridomorpha</taxon>
        <taxon>Ascaridoidea</taxon>
        <taxon>Toxocaridae</taxon>
        <taxon>Toxocara</taxon>
    </lineage>
</organism>
<dbReference type="Pfam" id="PF09335">
    <property type="entry name" value="VTT_dom"/>
    <property type="match status" value="1"/>
</dbReference>
<dbReference type="OrthoDB" id="3364966at2759"/>
<feature type="compositionally biased region" description="Basic and acidic residues" evidence="6">
    <location>
        <begin position="538"/>
        <end position="547"/>
    </location>
</feature>
<name>A0A0B2UNN0_TOXCA</name>
<dbReference type="GO" id="GO:0005789">
    <property type="term" value="C:endoplasmic reticulum membrane"/>
    <property type="evidence" value="ECO:0007669"/>
    <property type="project" value="TreeGrafter"/>
</dbReference>
<feature type="region of interest" description="Disordered" evidence="6">
    <location>
        <begin position="253"/>
        <end position="273"/>
    </location>
</feature>
<feature type="compositionally biased region" description="Polar residues" evidence="6">
    <location>
        <begin position="729"/>
        <end position="744"/>
    </location>
</feature>
<dbReference type="Gene3D" id="3.40.50.410">
    <property type="entry name" value="von Willebrand factor, type A domain"/>
    <property type="match status" value="2"/>
</dbReference>
<feature type="compositionally biased region" description="Polar residues" evidence="6">
    <location>
        <begin position="479"/>
        <end position="495"/>
    </location>
</feature>
<dbReference type="InterPro" id="IPR002035">
    <property type="entry name" value="VWF_A"/>
</dbReference>
<evidence type="ECO:0000313" key="11">
    <source>
        <dbReference type="Proteomes" id="UP000031036"/>
    </source>
</evidence>
<feature type="compositionally biased region" description="Low complexity" evidence="6">
    <location>
        <begin position="394"/>
        <end position="410"/>
    </location>
</feature>
<keyword evidence="4 7" id="KW-0472">Membrane</keyword>
<dbReference type="STRING" id="6265.A0A0B2UNN0"/>
<feature type="region of interest" description="Disordered" evidence="6">
    <location>
        <begin position="563"/>
        <end position="667"/>
    </location>
</feature>
<keyword evidence="11" id="KW-1185">Reference proteome</keyword>
<dbReference type="InterPro" id="IPR036465">
    <property type="entry name" value="vWFA_dom_sf"/>
</dbReference>
<feature type="signal peptide" evidence="8">
    <location>
        <begin position="1"/>
        <end position="19"/>
    </location>
</feature>
<dbReference type="OMA" id="YENICIE"/>
<dbReference type="EMBL" id="JPKZ01022848">
    <property type="protein sequence ID" value="KHN70874.1"/>
    <property type="molecule type" value="Genomic_DNA"/>
</dbReference>
<keyword evidence="3 7" id="KW-1133">Transmembrane helix</keyword>
<dbReference type="PANTHER" id="PTHR43220:SF18">
    <property type="entry name" value="TRANSMEMBRANE PROTEIN 41B"/>
    <property type="match status" value="1"/>
</dbReference>
<comment type="caution">
    <text evidence="10">The sequence shown here is derived from an EMBL/GenBank/DDBJ whole genome shotgun (WGS) entry which is preliminary data.</text>
</comment>
<evidence type="ECO:0000313" key="10">
    <source>
        <dbReference type="EMBL" id="KHN70874.1"/>
    </source>
</evidence>
<gene>
    <name evidence="10" type="primary">tag-175</name>
    <name evidence="10" type="ORF">Tcan_17348</name>
</gene>
<evidence type="ECO:0000256" key="4">
    <source>
        <dbReference type="ARBA" id="ARBA00023136"/>
    </source>
</evidence>
<keyword evidence="8" id="KW-0732">Signal</keyword>
<dbReference type="GO" id="GO:0000045">
    <property type="term" value="P:autophagosome assembly"/>
    <property type="evidence" value="ECO:0007669"/>
    <property type="project" value="TreeGrafter"/>
</dbReference>
<dbReference type="PRINTS" id="PR00453">
    <property type="entry name" value="VWFADOMAIN"/>
</dbReference>
<accession>A0A0B2UNN0</accession>
<evidence type="ECO:0000256" key="1">
    <source>
        <dbReference type="ARBA" id="ARBA00004141"/>
    </source>
</evidence>
<feature type="region of interest" description="Disordered" evidence="6">
    <location>
        <begin position="288"/>
        <end position="316"/>
    </location>
</feature>
<comment type="similarity">
    <text evidence="5">Belongs to the TMEM41 family.</text>
</comment>
<feature type="transmembrane region" description="Helical" evidence="7">
    <location>
        <begin position="1177"/>
        <end position="1198"/>
    </location>
</feature>
<keyword evidence="2 7" id="KW-0812">Transmembrane</keyword>
<reference evidence="10 11" key="1">
    <citation type="submission" date="2014-11" db="EMBL/GenBank/DDBJ databases">
        <title>Genetic blueprint of the zoonotic pathogen Toxocara canis.</title>
        <authorList>
            <person name="Zhu X.-Q."/>
            <person name="Korhonen P.K."/>
            <person name="Cai H."/>
            <person name="Young N.D."/>
            <person name="Nejsum P."/>
            <person name="von Samson-Himmelstjerna G."/>
            <person name="Boag P.R."/>
            <person name="Tan P."/>
            <person name="Li Q."/>
            <person name="Min J."/>
            <person name="Yang Y."/>
            <person name="Wang X."/>
            <person name="Fang X."/>
            <person name="Hall R.S."/>
            <person name="Hofmann A."/>
            <person name="Sternberg P.W."/>
            <person name="Jex A.R."/>
            <person name="Gasser R.B."/>
        </authorList>
    </citation>
    <scope>NUCLEOTIDE SEQUENCE [LARGE SCALE GENOMIC DNA]</scope>
    <source>
        <strain evidence="10">PN_DK_2014</strain>
    </source>
</reference>
<evidence type="ECO:0000256" key="3">
    <source>
        <dbReference type="ARBA" id="ARBA00022989"/>
    </source>
</evidence>
<feature type="compositionally biased region" description="Basic residues" evidence="6">
    <location>
        <begin position="748"/>
        <end position="757"/>
    </location>
</feature>
<feature type="chain" id="PRO_5002079127" evidence="8">
    <location>
        <begin position="20"/>
        <end position="1248"/>
    </location>
</feature>
<evidence type="ECO:0000256" key="2">
    <source>
        <dbReference type="ARBA" id="ARBA00022692"/>
    </source>
</evidence>
<dbReference type="PROSITE" id="PS50234">
    <property type="entry name" value="VWFA"/>
    <property type="match status" value="2"/>
</dbReference>
<evidence type="ECO:0000259" key="9">
    <source>
        <dbReference type="PROSITE" id="PS50234"/>
    </source>
</evidence>
<feature type="compositionally biased region" description="Polar residues" evidence="6">
    <location>
        <begin position="759"/>
        <end position="797"/>
    </location>
</feature>
<dbReference type="SUPFAM" id="SSF53300">
    <property type="entry name" value="vWA-like"/>
    <property type="match status" value="2"/>
</dbReference>
<protein>
    <submittedName>
        <fullName evidence="10">Transmembrane protein 41-like protein</fullName>
    </submittedName>
</protein>
<dbReference type="AlphaFoldDB" id="A0A0B2UNN0"/>
<feature type="transmembrane region" description="Helical" evidence="7">
    <location>
        <begin position="1060"/>
        <end position="1079"/>
    </location>
</feature>
<feature type="compositionally biased region" description="Polar residues" evidence="6">
    <location>
        <begin position="369"/>
        <end position="378"/>
    </location>
</feature>
<feature type="transmembrane region" description="Helical" evidence="7">
    <location>
        <begin position="1146"/>
        <end position="1165"/>
    </location>
</feature>
<dbReference type="CDD" id="cd01450">
    <property type="entry name" value="vWFA_subfamily_ECM"/>
    <property type="match status" value="1"/>
</dbReference>
<dbReference type="InterPro" id="IPR045014">
    <property type="entry name" value="TM41A/B"/>
</dbReference>
<feature type="domain" description="VWFA" evidence="9">
    <location>
        <begin position="74"/>
        <end position="246"/>
    </location>
</feature>
<dbReference type="Pfam" id="PF00092">
    <property type="entry name" value="VWA"/>
    <property type="match status" value="2"/>
</dbReference>
<evidence type="ECO:0000256" key="5">
    <source>
        <dbReference type="ARBA" id="ARBA00025797"/>
    </source>
</evidence>
<feature type="compositionally biased region" description="Polar residues" evidence="6">
    <location>
        <begin position="599"/>
        <end position="609"/>
    </location>
</feature>
<feature type="region of interest" description="Disordered" evidence="6">
    <location>
        <begin position="728"/>
        <end position="827"/>
    </location>
</feature>
<feature type="compositionally biased region" description="Polar residues" evidence="6">
    <location>
        <begin position="422"/>
        <end position="454"/>
    </location>
</feature>
<dbReference type="Proteomes" id="UP000031036">
    <property type="component" value="Unassembled WGS sequence"/>
</dbReference>
<feature type="compositionally biased region" description="Polar residues" evidence="6">
    <location>
        <begin position="255"/>
        <end position="268"/>
    </location>
</feature>
<dbReference type="SMART" id="SM00327">
    <property type="entry name" value="VWA"/>
    <property type="match status" value="2"/>
</dbReference>
<feature type="transmembrane region" description="Helical" evidence="7">
    <location>
        <begin position="1210"/>
        <end position="1232"/>
    </location>
</feature>
<feature type="domain" description="VWFA" evidence="9">
    <location>
        <begin position="833"/>
        <end position="1003"/>
    </location>
</feature>
<dbReference type="PANTHER" id="PTHR43220">
    <property type="match status" value="1"/>
</dbReference>
<evidence type="ECO:0000256" key="8">
    <source>
        <dbReference type="SAM" id="SignalP"/>
    </source>
</evidence>
<dbReference type="InterPro" id="IPR032816">
    <property type="entry name" value="VTT_dom"/>
</dbReference>
<evidence type="ECO:0000256" key="6">
    <source>
        <dbReference type="SAM" id="MobiDB-lite"/>
    </source>
</evidence>
<proteinExistence type="inferred from homology"/>
<evidence type="ECO:0000256" key="7">
    <source>
        <dbReference type="SAM" id="Phobius"/>
    </source>
</evidence>
<feature type="region of interest" description="Disordered" evidence="6">
    <location>
        <begin position="359"/>
        <end position="547"/>
    </location>
</feature>
<feature type="transmembrane region" description="Helical" evidence="7">
    <location>
        <begin position="1004"/>
        <end position="1025"/>
    </location>
</feature>
<comment type="subcellular location">
    <subcellularLocation>
        <location evidence="1">Membrane</location>
        <topology evidence="1">Multi-pass membrane protein</topology>
    </subcellularLocation>
</comment>
<sequence length="1248" mass="136909">MVDVRALGYLLACAAFVLSTDELIEGSGEGSGEEPYITFVSTEPPTIQQFSANATAFNSLRASLEDKECAPKVDLVFLLDTSGSIEQIYHEHVKWTVDLVDALPVDRDRVRIAAIQYAGFPLTEFALGTYLSAADIRQHLSQIKFQSGVTRTGYALRKADSELFRVERGARPDATKIIVLFTDGLSIDDPLKPAHQLRDIKGVKIYVVSVGSDGFEPEMNRIAGDKRNVFGPNELSRLRDTLLNDAGRAVGCAQDVSSASSEKNTQPSGKKLEGHKIDKISTQKTLLSKAQRNKNSEDQQQQTVRGENAENIEADQAALGIPDVTLNRSTDETDDQILTAVTKYSLKAEDEDDAQLASLTQNEDGEEAPTTTQGQTRGVSDEESLVLEKTTQEKQLSSLSESTDSTTTQEKTPEAYAEESSIRTNTTEEGQSVSGSESTDPQKATGSLEQTTHLSILEGQGEKKQPSGAYENEGEKQLFPQSILGSQQFQRNESLSSEEKSKAIDDEEQQTSDDFISQAGKPGSSEYETTEPQLIAAQKDEVQSGSDGIKELSDKLIVKKTLSKTQQRASLADRKSNGVQQGDGGLSENILRKLRSKSPNRTVTKSSNEIVEGGRRKTERTNVTAGKKVENAPPNSDKPTKQKPARKTAGKSGVAAQNNRRSNEKAVEKEIKAKRRIGGALNAIQVTPSDTPKLQRRAQPILEINSREQSFSKAEEDSKVNAAEAKVATESSLDSSLEGQSTKATIKAAKRRSKRPSRITTLSATFFTSAPTTGSAQSLSTTARRSSFRGRTNSGTTPAALISPQRKTASRRPVTRPPPSTNHRNGESSCPLDILFIVDSSGSVQSIYDKQKEYLTSILTELQIGEQRVALLQFAGGSHQKTEWAFDTFADSDAVMHAFTQVRHFTGTTFIGRALEASLGLLESRRRTVPTVVVLISDGFSQDDATKPAEEIRRLPNLEFYAVSVSELNNFEYMKQLTDDSSKVYVGMVRNGGGREESMTDRKIIGVGGIVLSLLGMATLLYAHIPELKPDERADLVLPRNLDQAKRLGLLLSKYKDEHFYTVIFGVAVVYMLLQSFAIPGSIFLSILSGYLFPFPVALLLVCTCSACGAQVCYFLSHLLGRELIMAYIPERIEKWQNEVASVDNYLFFYMVFLRVTPLLPNWFINIASPIVDVPVPVFFFGTFFGVAPPSFIFIQAGTTLQMMTSTGVVWSYSAISMIAFSALVSLLPICYQQYSRFVARRQKEKVL</sequence>